<sequence>MIAYSKWLSGAAGVSLLAALLIGGGGVASGTSPRVPADRLSPAPAALVPPAGNVLSAVYLAKGVQVYQCTSGAWTFVEPAAALTGLGRAGLRTAVHFRGPSWESTRDGSLVEARAVASSPVAGSIPELLLQATRNRGEGDFGAVTYLQRLATGGGAAPTGVCVDGATTGVSYRAEYRFFVAG</sequence>
<accession>A0ABW1K471</accession>
<organism evidence="1 2">
    <name type="scientific">Plantactinospora solaniradicis</name>
    <dbReference type="NCBI Taxonomy" id="1723736"/>
    <lineage>
        <taxon>Bacteria</taxon>
        <taxon>Bacillati</taxon>
        <taxon>Actinomycetota</taxon>
        <taxon>Actinomycetes</taxon>
        <taxon>Micromonosporales</taxon>
        <taxon>Micromonosporaceae</taxon>
        <taxon>Plantactinospora</taxon>
    </lineage>
</organism>
<dbReference type="InterPro" id="IPR021851">
    <property type="entry name" value="DUF3455"/>
</dbReference>
<comment type="caution">
    <text evidence="1">The sequence shown here is derived from an EMBL/GenBank/DDBJ whole genome shotgun (WGS) entry which is preliminary data.</text>
</comment>
<dbReference type="PANTHER" id="PTHR35567:SF1">
    <property type="entry name" value="CONSERVED FUNGAL PROTEIN (AFU_ORTHOLOGUE AFUA_1G14230)"/>
    <property type="match status" value="1"/>
</dbReference>
<dbReference type="PANTHER" id="PTHR35567">
    <property type="entry name" value="MALATE DEHYDROGENASE (AFU_ORTHOLOGUE AFUA_2G13800)"/>
    <property type="match status" value="1"/>
</dbReference>
<evidence type="ECO:0000313" key="1">
    <source>
        <dbReference type="EMBL" id="MFC6016235.1"/>
    </source>
</evidence>
<keyword evidence="2" id="KW-1185">Reference proteome</keyword>
<dbReference type="Pfam" id="PF11937">
    <property type="entry name" value="DUF3455"/>
    <property type="match status" value="1"/>
</dbReference>
<dbReference type="EMBL" id="JBHSPR010000007">
    <property type="protein sequence ID" value="MFC6016235.1"/>
    <property type="molecule type" value="Genomic_DNA"/>
</dbReference>
<evidence type="ECO:0000313" key="2">
    <source>
        <dbReference type="Proteomes" id="UP001596203"/>
    </source>
</evidence>
<protein>
    <submittedName>
        <fullName evidence="1">DUF3455 domain-containing protein</fullName>
    </submittedName>
</protein>
<gene>
    <name evidence="1" type="ORF">ACFP2T_08500</name>
</gene>
<dbReference type="RefSeq" id="WP_377419422.1">
    <property type="nucleotide sequence ID" value="NZ_JBHSPR010000007.1"/>
</dbReference>
<reference evidence="2" key="1">
    <citation type="journal article" date="2019" name="Int. J. Syst. Evol. Microbiol.">
        <title>The Global Catalogue of Microorganisms (GCM) 10K type strain sequencing project: providing services to taxonomists for standard genome sequencing and annotation.</title>
        <authorList>
            <consortium name="The Broad Institute Genomics Platform"/>
            <consortium name="The Broad Institute Genome Sequencing Center for Infectious Disease"/>
            <person name="Wu L."/>
            <person name="Ma J."/>
        </authorList>
    </citation>
    <scope>NUCLEOTIDE SEQUENCE [LARGE SCALE GENOMIC DNA]</scope>
    <source>
        <strain evidence="2">ZS-35-S2</strain>
    </source>
</reference>
<dbReference type="Proteomes" id="UP001596203">
    <property type="component" value="Unassembled WGS sequence"/>
</dbReference>
<name>A0ABW1K471_9ACTN</name>
<proteinExistence type="predicted"/>